<dbReference type="OrthoDB" id="8644697at2"/>
<dbReference type="PROSITE" id="PS51208">
    <property type="entry name" value="AUTOTRANSPORTER"/>
    <property type="match status" value="1"/>
</dbReference>
<dbReference type="EMBL" id="CABPRW010000001">
    <property type="protein sequence ID" value="VVD69176.1"/>
    <property type="molecule type" value="Genomic_DNA"/>
</dbReference>
<dbReference type="Proteomes" id="UP000382577">
    <property type="component" value="Unassembled WGS sequence"/>
</dbReference>
<evidence type="ECO:0000313" key="3">
    <source>
        <dbReference type="EMBL" id="VVD69176.1"/>
    </source>
</evidence>
<protein>
    <submittedName>
        <fullName evidence="3">Outer membrane autotransporter barrel domain-containing protein 8</fullName>
    </submittedName>
</protein>
<dbReference type="RefSeq" id="WP_150598567.1">
    <property type="nucleotide sequence ID" value="NZ_CABPRW010000001.1"/>
</dbReference>
<dbReference type="InterPro" id="IPR005546">
    <property type="entry name" value="Autotransporte_beta"/>
</dbReference>
<accession>A0A5E4S090</accession>
<dbReference type="SMART" id="SM00869">
    <property type="entry name" value="Autotransporter"/>
    <property type="match status" value="1"/>
</dbReference>
<evidence type="ECO:0000259" key="2">
    <source>
        <dbReference type="PROSITE" id="PS51208"/>
    </source>
</evidence>
<feature type="region of interest" description="Disordered" evidence="1">
    <location>
        <begin position="1"/>
        <end position="22"/>
    </location>
</feature>
<feature type="domain" description="Autotransporter" evidence="2">
    <location>
        <begin position="1802"/>
        <end position="2079"/>
    </location>
</feature>
<evidence type="ECO:0000313" key="4">
    <source>
        <dbReference type="Proteomes" id="UP000382577"/>
    </source>
</evidence>
<proteinExistence type="predicted"/>
<organism evidence="3 4">
    <name type="scientific">Pandoraea fibrosis</name>
    <dbReference type="NCBI Taxonomy" id="1891094"/>
    <lineage>
        <taxon>Bacteria</taxon>
        <taxon>Pseudomonadati</taxon>
        <taxon>Pseudomonadota</taxon>
        <taxon>Betaproteobacteria</taxon>
        <taxon>Burkholderiales</taxon>
        <taxon>Burkholderiaceae</taxon>
        <taxon>Pandoraea</taxon>
    </lineage>
</organism>
<dbReference type="SUPFAM" id="SSF103515">
    <property type="entry name" value="Autotransporter"/>
    <property type="match status" value="1"/>
</dbReference>
<name>A0A5E4S090_9BURK</name>
<gene>
    <name evidence="3" type="ORF">PFI31113_00513</name>
</gene>
<reference evidence="3 4" key="1">
    <citation type="submission" date="2019-08" db="EMBL/GenBank/DDBJ databases">
        <authorList>
            <person name="Peeters C."/>
        </authorList>
    </citation>
    <scope>NUCLEOTIDE SEQUENCE [LARGE SCALE GENOMIC DNA]</scope>
    <source>
        <strain evidence="3 4">LMG 31113</strain>
    </source>
</reference>
<sequence>MGKAWGKQKNDTVGANAPGETHRRVQHWPPLRLRAIVGVTGLMLSGPLFAQSGPYILNYRGADGGCCFNNNGSDGQPATQDVEQTVSGLNIRATGSTAIFVDVSGGNGGNSSDLSSMSHWGGNGGYGRIADFVVRSSTVASTEQGIAVLSKGGDGGLYGYRSNGYGSGADGHFARLTIDNTRVTANGDGIAARSIGGNGQRSAIPQFPDANNERDAGNGGNAGQASVIMQGNSSVSVVGTNGAAVIAESLGGQGGFGDNESEWGGHAYSGRGGSADAAIVTVSDGTMTSDGQGMGGILARSVGGNGPKGVGSNVRAADGGNAGNVTVQNGAAITTSGNNAIGIAAYSIGGNGGDGGSGSWSFGHDGGAGGTPGSINIQNDGAITTRGLGSMGIFASVVGGTGGSGGEAGASGSGGSGGAGGATGALAVYVANASDAAIRTSGNSAPGMVAHAVGGGGGNASASSGEMVIGGGTGGSGGEGGNLHGLNSGVIATTGDQSGGMLVQSVGGGGGYGGDANAVGVIFSVATGGRGGPGGGGGHVSIEQMGDISTTGADSSGILVQSIGGGGGAGGSSTSAAVGVGLGLAVSHGGAGGGGGNGGEVYATLYDESTVTTSGVMSSGLVAQSLGGGGGNGGFASSSQITIAPDLGPGVWTATVSPHVTIGGSGGNGGNGGTVGVDTANLITTHGAKSYGVLAQSVGGGGGNGGNAAAPLRTTSIPSENTRFNISVGVTIGGTGGNGGNGDAVTVTNEGAGSIVTSGDHSVAVLAQSIGGGGGAGGTVQQETAQSFNATLGGPSNALGLLKQISDWLSSSTPKPSIAFGSLTLGVDVRVGGGGASGGNGAAVSVVNNGTVGTSGDAAAAIVAQSVGGGGGNGGTATSTSVSSLMSSIDALYGTVTGKVANYFQVSPNVGSNVAVGGNGGSGGNGGAVSVTNTHQLYTQGYAAPAIVAQSIGGGGGAGVSTTQSLDVLLHNWAPKEAPAILGEINRIVDLLGSNLASAQHNVNVSVGSKGGTDGDGGAVTVNAGDSRSDIRTQGDSAPAILAQSVASGGGYAAASNYTFGPSSFSATSGSALSLNLGAEFGFSTTHTGTPGTVQVTNGGDIGTQGNDSTGILAQSVSGGGGTATLGLTAGTSTTLAKDAARTQPSIQLGSTLTNGIGTLQASGGSVTVSNTGTIATGGVLSHGILAQSVSGGGGAGSLTTTALAGALIDGPAVTLGAVASSGDGIRADAGNVNVNVGDGKTLVNQIASSISTSGALSFGVLAQSVGGGGGYLALTSGNAAMSLSLSDLTLGATGGAGGKGGAVTTTLGGNALIRTSGQDAHGIVAQSVGGGGGIAGLTTAPGQVSLNTASNTAGGANVNDGGAVNVNAIGQVQTSGNGAAGVLAQSVGNGGGIAGDLSSLNFGNVPVTYASVTTNAGSGAGGNVDVYVGGRINTTGANAPGILAMSLGGGGVLSDTGILIKSAAYRQGNAGGAVSVGLIPGASVSAMGEGSPAIAAFSLGSGDSNGGHPDASPMTISVANGASVAANATSGIGVLAVNTGTVSIDNAGSVTAKTAFKTLSRTVVNNTGLVQGDVQLGSGSVFNNHIGGELRSGAVLTVDTLNNAGVLSPGGPRSYITTVLTGSLQETGTYAPDVDFTNGRSDLLSVTGASSYDGNVVPILHNPVKDIWLNIAHFDMVPSTSTTTVLSPAIAFSFRSKDAKGGTSDPMVAVDANFRPQGVPLNTNQSSFADYLQNLWQLGRLDAGPLFQPLVSATNASLYKKTLDTMAASASLMRAGSRGNESYDFLNRLMSCPQFVNAGTRMTEGSCVWGRVIGTRSDRYDTADDSGFRSQQLTWQFGAQKEFVPDWFVGGSASYVVTHARSSDQSLQVSSDGFRGGLTLKHQMGPWQVALAVLGGFESGTQNRTIDYPEAFAVATSRPDAYFVGARTRLSYQLNYAGWYVKPYADVDVIYDRTGAYRESGGGVFDLAVAAQGRTSVLVSPTIEVGGRFDWHGVTVRPYLSLGASFTSKGNASVDAQLVQFPTAPFQITSSQPAVYGNLTAGVELLSAKGLELRAEYSLRRAEAQTVQSAALRLAKHF</sequence>
<dbReference type="InterPro" id="IPR036709">
    <property type="entry name" value="Autotransporte_beta_dom_sf"/>
</dbReference>
<evidence type="ECO:0000256" key="1">
    <source>
        <dbReference type="SAM" id="MobiDB-lite"/>
    </source>
</evidence>